<dbReference type="AlphaFoldDB" id="A0A6N3GG60"/>
<keyword evidence="1" id="KW-0472">Membrane</keyword>
<evidence type="ECO:0000313" key="2">
    <source>
        <dbReference type="EMBL" id="VYU63302.1"/>
    </source>
</evidence>
<protein>
    <submittedName>
        <fullName evidence="2">Uncharacterized protein</fullName>
    </submittedName>
</protein>
<name>A0A6N3GG60_KLEOX</name>
<keyword evidence="1" id="KW-0812">Transmembrane</keyword>
<feature type="transmembrane region" description="Helical" evidence="1">
    <location>
        <begin position="33"/>
        <end position="54"/>
    </location>
</feature>
<sequence length="59" mass="6345">MTTGGHPPPISAEVFLVPLAGDKAEVEMSKQGIRAMVISAVIGLFIWIALFCALRELFT</sequence>
<reference evidence="2" key="1">
    <citation type="submission" date="2019-11" db="EMBL/GenBank/DDBJ databases">
        <authorList>
            <person name="Feng L."/>
        </authorList>
    </citation>
    <scope>NUCLEOTIDE SEQUENCE</scope>
    <source>
        <strain evidence="2">KOxytocaLFYP65</strain>
    </source>
</reference>
<evidence type="ECO:0000256" key="1">
    <source>
        <dbReference type="SAM" id="Phobius"/>
    </source>
</evidence>
<dbReference type="EMBL" id="CACRTM010000032">
    <property type="protein sequence ID" value="VYU63302.1"/>
    <property type="molecule type" value="Genomic_DNA"/>
</dbReference>
<accession>A0A6N3GG60</accession>
<organism evidence="2">
    <name type="scientific">Klebsiella oxytoca</name>
    <dbReference type="NCBI Taxonomy" id="571"/>
    <lineage>
        <taxon>Bacteria</taxon>
        <taxon>Pseudomonadati</taxon>
        <taxon>Pseudomonadota</taxon>
        <taxon>Gammaproteobacteria</taxon>
        <taxon>Enterobacterales</taxon>
        <taxon>Enterobacteriaceae</taxon>
        <taxon>Klebsiella/Raoultella group</taxon>
        <taxon>Klebsiella</taxon>
    </lineage>
</organism>
<dbReference type="RefSeq" id="WP_156529823.1">
    <property type="nucleotide sequence ID" value="NZ_CACRTM010000032.1"/>
</dbReference>
<proteinExistence type="predicted"/>
<keyword evidence="1" id="KW-1133">Transmembrane helix</keyword>
<gene>
    <name evidence="2" type="ORF">KOLFYP65_04900</name>
</gene>